<comment type="caution">
    <text evidence="7">The sequence shown here is derived from an EMBL/GenBank/DDBJ whole genome shotgun (WGS) entry which is preliminary data.</text>
</comment>
<keyword evidence="3" id="KW-0206">Cytoskeleton</keyword>
<keyword evidence="8" id="KW-1185">Reference proteome</keyword>
<evidence type="ECO:0000256" key="3">
    <source>
        <dbReference type="ARBA" id="ARBA00023212"/>
    </source>
</evidence>
<keyword evidence="2" id="KW-0963">Cytoplasm</keyword>
<sequence>MELVRTAEPHYIPGYTGHCPQYRFSCGETYAKATHRLLLDPTIDHAKTHVLANRAGDHEAWRPTKGDVSVANGRSESTDPLIVHPMLPGYKGFAPGSKDGFEERYTVCVIEGLADAERQLRGKMISDCLGTIGAQYEQIESQNLKKQLQNYKKRHVVRYREMANTCPDPPLFIQSTDIYHKNIKMIPNYLGYIPGRKFRCGKTFGVDSKDVKKWLRRDSGL</sequence>
<evidence type="ECO:0000256" key="2">
    <source>
        <dbReference type="ARBA" id="ARBA00022490"/>
    </source>
</evidence>
<dbReference type="EMBL" id="JADYXP020000007">
    <property type="protein sequence ID" value="KAL0121029.1"/>
    <property type="molecule type" value="Genomic_DNA"/>
</dbReference>
<accession>A0AAW2FYH1</accession>
<evidence type="ECO:0000259" key="6">
    <source>
        <dbReference type="Pfam" id="PF10629"/>
    </source>
</evidence>
<dbReference type="PANTHER" id="PTHR22146:SF8">
    <property type="entry name" value="PROTEIN FAM166B"/>
    <property type="match status" value="1"/>
</dbReference>
<organism evidence="7 8">
    <name type="scientific">Cardiocondyla obscurior</name>
    <dbReference type="NCBI Taxonomy" id="286306"/>
    <lineage>
        <taxon>Eukaryota</taxon>
        <taxon>Metazoa</taxon>
        <taxon>Ecdysozoa</taxon>
        <taxon>Arthropoda</taxon>
        <taxon>Hexapoda</taxon>
        <taxon>Insecta</taxon>
        <taxon>Pterygota</taxon>
        <taxon>Neoptera</taxon>
        <taxon>Endopterygota</taxon>
        <taxon>Hymenoptera</taxon>
        <taxon>Apocrita</taxon>
        <taxon>Aculeata</taxon>
        <taxon>Formicoidea</taxon>
        <taxon>Formicidae</taxon>
        <taxon>Myrmicinae</taxon>
        <taxon>Cardiocondyla</taxon>
    </lineage>
</organism>
<reference evidence="7 8" key="1">
    <citation type="submission" date="2023-03" db="EMBL/GenBank/DDBJ databases">
        <title>High recombination rates correlate with genetic variation in Cardiocondyla obscurior ants.</title>
        <authorList>
            <person name="Errbii M."/>
        </authorList>
    </citation>
    <scope>NUCLEOTIDE SEQUENCE [LARGE SCALE GENOMIC DNA]</scope>
    <source>
        <strain evidence="7">Alpha-2009</strain>
        <tissue evidence="7">Whole body</tissue>
    </source>
</reference>
<dbReference type="GO" id="GO:0005930">
    <property type="term" value="C:axoneme"/>
    <property type="evidence" value="ECO:0007669"/>
    <property type="project" value="UniProtKB-SubCell"/>
</dbReference>
<dbReference type="PANTHER" id="PTHR22146">
    <property type="entry name" value="CAT EYE SYNDROME CRITICAL REGION PROTEIN 6"/>
    <property type="match status" value="1"/>
</dbReference>
<evidence type="ECO:0000256" key="4">
    <source>
        <dbReference type="ARBA" id="ARBA00023273"/>
    </source>
</evidence>
<dbReference type="InterPro" id="IPR018902">
    <property type="entry name" value="CMI2A-C-like_dom"/>
</dbReference>
<evidence type="ECO:0000256" key="1">
    <source>
        <dbReference type="ARBA" id="ARBA00004430"/>
    </source>
</evidence>
<keyword evidence="4" id="KW-0966">Cell projection</keyword>
<evidence type="ECO:0000313" key="7">
    <source>
        <dbReference type="EMBL" id="KAL0121029.1"/>
    </source>
</evidence>
<evidence type="ECO:0000256" key="5">
    <source>
        <dbReference type="ARBA" id="ARBA00035661"/>
    </source>
</evidence>
<feature type="domain" description="Ciliary microtubule inner protein 2A-C-like" evidence="6">
    <location>
        <begin position="8"/>
        <end position="49"/>
    </location>
</feature>
<dbReference type="GO" id="GO:0015630">
    <property type="term" value="C:microtubule cytoskeleton"/>
    <property type="evidence" value="ECO:0007669"/>
    <property type="project" value="UniProtKB-ARBA"/>
</dbReference>
<evidence type="ECO:0000313" key="8">
    <source>
        <dbReference type="Proteomes" id="UP001430953"/>
    </source>
</evidence>
<dbReference type="AlphaFoldDB" id="A0AAW2FYH1"/>
<comment type="subcellular location">
    <subcellularLocation>
        <location evidence="1">Cytoplasm</location>
        <location evidence="1">Cytoskeleton</location>
        <location evidence="1">Cilium axoneme</location>
    </subcellularLocation>
</comment>
<name>A0AAW2FYH1_9HYME</name>
<protein>
    <recommendedName>
        <fullName evidence="6">Ciliary microtubule inner protein 2A-C-like domain-containing protein</fullName>
    </recommendedName>
</protein>
<dbReference type="Proteomes" id="UP001430953">
    <property type="component" value="Unassembled WGS sequence"/>
</dbReference>
<dbReference type="Pfam" id="PF10629">
    <property type="entry name" value="CMI2B-like"/>
    <property type="match status" value="1"/>
</dbReference>
<proteinExistence type="inferred from homology"/>
<gene>
    <name evidence="7" type="ORF">PUN28_008631</name>
</gene>
<comment type="similarity">
    <text evidence="5">Belongs to the CIMIP2 family.</text>
</comment>